<keyword evidence="3" id="KW-1185">Reference proteome</keyword>
<keyword evidence="1" id="KW-0472">Membrane</keyword>
<gene>
    <name evidence="2" type="ORF">C1631_005945</name>
</gene>
<evidence type="ECO:0000256" key="1">
    <source>
        <dbReference type="SAM" id="Phobius"/>
    </source>
</evidence>
<evidence type="ECO:0000313" key="3">
    <source>
        <dbReference type="Proteomes" id="UP000236594"/>
    </source>
</evidence>
<dbReference type="AlphaFoldDB" id="A0A316XE94"/>
<reference evidence="2 3" key="1">
    <citation type="submission" date="2018-04" db="EMBL/GenBank/DDBJ databases">
        <title>Draft Genome Sequence of Phosphate-Solubilizing Chryseobacterium sp. ISE14 that is a Biocontrol and Plant Growth-Promoting Rhizobacterium Isolated from Cucumber.</title>
        <authorList>
            <person name="Jeong J.-J."/>
            <person name="Sang M.K."/>
            <person name="Choi I.-G."/>
            <person name="Kim K.D."/>
        </authorList>
    </citation>
    <scope>NUCLEOTIDE SEQUENCE [LARGE SCALE GENOMIC DNA]</scope>
    <source>
        <strain evidence="2 3">ISE14</strain>
    </source>
</reference>
<dbReference type="Proteomes" id="UP000236594">
    <property type="component" value="Unassembled WGS sequence"/>
</dbReference>
<feature type="transmembrane region" description="Helical" evidence="1">
    <location>
        <begin position="6"/>
        <end position="25"/>
    </location>
</feature>
<accession>A0A316XE94</accession>
<keyword evidence="1" id="KW-0812">Transmembrane</keyword>
<comment type="caution">
    <text evidence="2">The sequence shown here is derived from an EMBL/GenBank/DDBJ whole genome shotgun (WGS) entry which is preliminary data.</text>
</comment>
<protein>
    <submittedName>
        <fullName evidence="2">Uncharacterized protein</fullName>
    </submittedName>
</protein>
<evidence type="ECO:0000313" key="2">
    <source>
        <dbReference type="EMBL" id="PWN72141.1"/>
    </source>
</evidence>
<dbReference type="EMBL" id="PPED02000001">
    <property type="protein sequence ID" value="PWN72141.1"/>
    <property type="molecule type" value="Genomic_DNA"/>
</dbReference>
<proteinExistence type="predicted"/>
<sequence length="103" mass="12303">MEIYPIGILLCPTFVRFKCWLLHILLFKEREKRGWQIPIQDKKLFVINGWEVLMQVTNVLIVYFYNVKLLSLKLLISKRAKDRINEVDSLKYMYKHTASSAIK</sequence>
<name>A0A316XE94_9FLAO</name>
<feature type="transmembrane region" description="Helical" evidence="1">
    <location>
        <begin position="45"/>
        <end position="65"/>
    </location>
</feature>
<keyword evidence="1" id="KW-1133">Transmembrane helix</keyword>
<organism evidence="2 3">
    <name type="scientific">Chryseobacterium phosphatilyticum</name>
    <dbReference type="NCBI Taxonomy" id="475075"/>
    <lineage>
        <taxon>Bacteria</taxon>
        <taxon>Pseudomonadati</taxon>
        <taxon>Bacteroidota</taxon>
        <taxon>Flavobacteriia</taxon>
        <taxon>Flavobacteriales</taxon>
        <taxon>Weeksellaceae</taxon>
        <taxon>Chryseobacterium group</taxon>
        <taxon>Chryseobacterium</taxon>
    </lineage>
</organism>